<dbReference type="InterPro" id="IPR029044">
    <property type="entry name" value="Nucleotide-diphossugar_trans"/>
</dbReference>
<evidence type="ECO:0000256" key="1">
    <source>
        <dbReference type="ARBA" id="ARBA00022676"/>
    </source>
</evidence>
<name>A0A413ZQW3_BACSE</name>
<dbReference type="InterPro" id="IPR001173">
    <property type="entry name" value="Glyco_trans_2-like"/>
</dbReference>
<dbReference type="Gene3D" id="3.90.550.10">
    <property type="entry name" value="Spore Coat Polysaccharide Biosynthesis Protein SpsA, Chain A"/>
    <property type="match status" value="1"/>
</dbReference>
<dbReference type="EMBL" id="QSHQ01000016">
    <property type="protein sequence ID" value="RHC29202.1"/>
    <property type="molecule type" value="Genomic_DNA"/>
</dbReference>
<proteinExistence type="predicted"/>
<reference evidence="4 5" key="1">
    <citation type="submission" date="2018-08" db="EMBL/GenBank/DDBJ databases">
        <title>A genome reference for cultivated species of the human gut microbiota.</title>
        <authorList>
            <person name="Zou Y."/>
            <person name="Xue W."/>
            <person name="Luo G."/>
        </authorList>
    </citation>
    <scope>NUCLEOTIDE SEQUENCE [LARGE SCALE GENOMIC DNA]</scope>
    <source>
        <strain evidence="4 5">AM36-9BH</strain>
    </source>
</reference>
<dbReference type="Pfam" id="PF00535">
    <property type="entry name" value="Glycos_transf_2"/>
    <property type="match status" value="1"/>
</dbReference>
<evidence type="ECO:0000259" key="3">
    <source>
        <dbReference type="Pfam" id="PF00535"/>
    </source>
</evidence>
<gene>
    <name evidence="4" type="ORF">DW853_09755</name>
</gene>
<evidence type="ECO:0000313" key="4">
    <source>
        <dbReference type="EMBL" id="RHC29202.1"/>
    </source>
</evidence>
<dbReference type="RefSeq" id="WP_117899552.1">
    <property type="nucleotide sequence ID" value="NZ_QSHQ01000016.1"/>
</dbReference>
<feature type="domain" description="Glycosyltransferase 2-like" evidence="3">
    <location>
        <begin position="12"/>
        <end position="180"/>
    </location>
</feature>
<evidence type="ECO:0000313" key="5">
    <source>
        <dbReference type="Proteomes" id="UP000285305"/>
    </source>
</evidence>
<dbReference type="CDD" id="cd00761">
    <property type="entry name" value="Glyco_tranf_GTA_type"/>
    <property type="match status" value="1"/>
</dbReference>
<dbReference type="Proteomes" id="UP000285305">
    <property type="component" value="Unassembled WGS sequence"/>
</dbReference>
<comment type="caution">
    <text evidence="4">The sequence shown here is derived from an EMBL/GenBank/DDBJ whole genome shotgun (WGS) entry which is preliminary data.</text>
</comment>
<evidence type="ECO:0000256" key="2">
    <source>
        <dbReference type="ARBA" id="ARBA00022679"/>
    </source>
</evidence>
<keyword evidence="1" id="KW-0328">Glycosyltransferase</keyword>
<dbReference type="PANTHER" id="PTHR22916">
    <property type="entry name" value="GLYCOSYLTRANSFERASE"/>
    <property type="match status" value="1"/>
</dbReference>
<dbReference type="PANTHER" id="PTHR22916:SF51">
    <property type="entry name" value="GLYCOSYLTRANSFERASE EPSH-RELATED"/>
    <property type="match status" value="1"/>
</dbReference>
<dbReference type="SUPFAM" id="SSF53448">
    <property type="entry name" value="Nucleotide-diphospho-sugar transferases"/>
    <property type="match status" value="1"/>
</dbReference>
<sequence length="309" mass="36210">MQKIRIQTPIISIIIPAYNSEKTINRCIDCVLVQSFSDFELLLIDDGSTDSTGLIIDSYCKKDNRIHVFHTKNCGVSSARNLGLRNAIGKWITFVDSDDWIDGDYIEQLYKAIPDVDQWKGLVVQGYSRVVKNINYKIETISPTIKGLHSLSKEKDLLNNNKLNIIKFNFTIGKLVSKELIEHHHIHFDEQVSFLEDLLFYLEYIKHIDDFSVSSATGYNYVICNSGSLSYKLYPAEKEYHTYHMLLQKVREIKTIHKLEDAHIDNLMRSAEQYILRVCRSLYYYPYRKQRTLRINYLKQYFYVKSFGK</sequence>
<accession>A0A413ZQW3</accession>
<dbReference type="GO" id="GO:0016758">
    <property type="term" value="F:hexosyltransferase activity"/>
    <property type="evidence" value="ECO:0007669"/>
    <property type="project" value="UniProtKB-ARBA"/>
</dbReference>
<keyword evidence="2 4" id="KW-0808">Transferase</keyword>
<protein>
    <submittedName>
        <fullName evidence="4">Glycosyltransferase</fullName>
    </submittedName>
</protein>
<dbReference type="AlphaFoldDB" id="A0A413ZQW3"/>
<organism evidence="4 5">
    <name type="scientific">Bacteroides stercoris</name>
    <dbReference type="NCBI Taxonomy" id="46506"/>
    <lineage>
        <taxon>Bacteria</taxon>
        <taxon>Pseudomonadati</taxon>
        <taxon>Bacteroidota</taxon>
        <taxon>Bacteroidia</taxon>
        <taxon>Bacteroidales</taxon>
        <taxon>Bacteroidaceae</taxon>
        <taxon>Bacteroides</taxon>
    </lineage>
</organism>